<dbReference type="Proteomes" id="UP000008792">
    <property type="component" value="Unassembled WGS sequence"/>
</dbReference>
<sequence>MNFSNIDFEFKEGSRAGCSLLLFTINEQQIYVKNKLLKQGDTTYVCRVAGCQARVYLSADKSRVYSKLENMLHNHGPQGHEMDKISALSEIKKNLQNNKNTGLKKLFTYVLAEKTKGERQIKLNYDTVKRTLQRKRQVFLPISPTSPQAVRLAYEKANVMCTYGMTKGNTPKQFFKNVYLSSSFAYCIFSSDEIIALMQSHIPEHNRHFLTDATFKVRPLGDFKEFLIIYIKYMQKLCYQHLFTYIESNICSLNGASFICDYENAMRNPLKKLHPNMNYYASWFHFTQACRENANKSTGLENMLKSNKQLLLMFMKFLHLPLLPENRIVGGFNLLQCQANALYTDLFSPFLVYFEKQWLQEVGPKNISVFKRSTRTTGSVKAYNLKLGNKLRAKGNFFKFVQCLIDAEYEKGREFALLFQKGVIGNQPSTQQLHDRSQKIMDAMILFEMGKIDIQGFLSRTVSINERFSRQDLDDESNISESSSEMKSSTTSLSTNVSNLRQMSDIIQMNPCIVCLRNPKTVLLRPCNHLNICGTCWDQLVAYNKLSNDSMKLNENTKPKCPACKEEIEEVNTVTTWQKGG</sequence>
<keyword evidence="1 3" id="KW-0863">Zinc-finger</keyword>
<keyword evidence="2" id="KW-0862">Zinc</keyword>
<evidence type="ECO:0000256" key="2">
    <source>
        <dbReference type="ARBA" id="ARBA00022833"/>
    </source>
</evidence>
<proteinExistence type="predicted"/>
<feature type="domain" description="RING-type" evidence="5">
    <location>
        <begin position="512"/>
        <end position="565"/>
    </location>
</feature>
<evidence type="ECO:0000256" key="1">
    <source>
        <dbReference type="ARBA" id="ARBA00022771"/>
    </source>
</evidence>
<evidence type="ECO:0000256" key="3">
    <source>
        <dbReference type="PROSITE-ProRule" id="PRU00175"/>
    </source>
</evidence>
<reference evidence="6 7" key="1">
    <citation type="journal article" date="2007" name="Nature">
        <title>Evolution of genes and genomes on the Drosophila phylogeny.</title>
        <authorList>
            <consortium name="Drosophila 12 Genomes Consortium"/>
            <person name="Clark A.G."/>
            <person name="Eisen M.B."/>
            <person name="Smith D.R."/>
            <person name="Bergman C.M."/>
            <person name="Oliver B."/>
            <person name="Markow T.A."/>
            <person name="Kaufman T.C."/>
            <person name="Kellis M."/>
            <person name="Gelbart W."/>
            <person name="Iyer V.N."/>
            <person name="Pollard D.A."/>
            <person name="Sackton T.B."/>
            <person name="Larracuente A.M."/>
            <person name="Singh N.D."/>
            <person name="Abad J.P."/>
            <person name="Abt D.N."/>
            <person name="Adryan B."/>
            <person name="Aguade M."/>
            <person name="Akashi H."/>
            <person name="Anderson W.W."/>
            <person name="Aquadro C.F."/>
            <person name="Ardell D.H."/>
            <person name="Arguello R."/>
            <person name="Artieri C.G."/>
            <person name="Barbash D.A."/>
            <person name="Barker D."/>
            <person name="Barsanti P."/>
            <person name="Batterham P."/>
            <person name="Batzoglou S."/>
            <person name="Begun D."/>
            <person name="Bhutkar A."/>
            <person name="Blanco E."/>
            <person name="Bosak S.A."/>
            <person name="Bradley R.K."/>
            <person name="Brand A.D."/>
            <person name="Brent M.R."/>
            <person name="Brooks A.N."/>
            <person name="Brown R.H."/>
            <person name="Butlin R.K."/>
            <person name="Caggese C."/>
            <person name="Calvi B.R."/>
            <person name="Bernardo de Carvalho A."/>
            <person name="Caspi A."/>
            <person name="Castrezana S."/>
            <person name="Celniker S.E."/>
            <person name="Chang J.L."/>
            <person name="Chapple C."/>
            <person name="Chatterji S."/>
            <person name="Chinwalla A."/>
            <person name="Civetta A."/>
            <person name="Clifton S.W."/>
            <person name="Comeron J.M."/>
            <person name="Costello J.C."/>
            <person name="Coyne J.A."/>
            <person name="Daub J."/>
            <person name="David R.G."/>
            <person name="Delcher A.L."/>
            <person name="Delehaunty K."/>
            <person name="Do C.B."/>
            <person name="Ebling H."/>
            <person name="Edwards K."/>
            <person name="Eickbush T."/>
            <person name="Evans J.D."/>
            <person name="Filipski A."/>
            <person name="Findeiss S."/>
            <person name="Freyhult E."/>
            <person name="Fulton L."/>
            <person name="Fulton R."/>
            <person name="Garcia A.C."/>
            <person name="Gardiner A."/>
            <person name="Garfield D.A."/>
            <person name="Garvin B.E."/>
            <person name="Gibson G."/>
            <person name="Gilbert D."/>
            <person name="Gnerre S."/>
            <person name="Godfrey J."/>
            <person name="Good R."/>
            <person name="Gotea V."/>
            <person name="Gravely B."/>
            <person name="Greenberg A.J."/>
            <person name="Griffiths-Jones S."/>
            <person name="Gross S."/>
            <person name="Guigo R."/>
            <person name="Gustafson E.A."/>
            <person name="Haerty W."/>
            <person name="Hahn M.W."/>
            <person name="Halligan D.L."/>
            <person name="Halpern A.L."/>
            <person name="Halter G.M."/>
            <person name="Han M.V."/>
            <person name="Heger A."/>
            <person name="Hillier L."/>
            <person name="Hinrichs A.S."/>
            <person name="Holmes I."/>
            <person name="Hoskins R.A."/>
            <person name="Hubisz M.J."/>
            <person name="Hultmark D."/>
            <person name="Huntley M.A."/>
            <person name="Jaffe D.B."/>
            <person name="Jagadeeshan S."/>
            <person name="Jeck W.R."/>
            <person name="Johnson J."/>
            <person name="Jones C.D."/>
            <person name="Jordan W.C."/>
            <person name="Karpen G.H."/>
            <person name="Kataoka E."/>
            <person name="Keightley P.D."/>
            <person name="Kheradpour P."/>
            <person name="Kirkness E.F."/>
            <person name="Koerich L.B."/>
            <person name="Kristiansen K."/>
            <person name="Kudrna D."/>
            <person name="Kulathinal R.J."/>
            <person name="Kumar S."/>
            <person name="Kwok R."/>
            <person name="Lander E."/>
            <person name="Langley C.H."/>
            <person name="Lapoint R."/>
            <person name="Lazzaro B.P."/>
            <person name="Lee S.J."/>
            <person name="Levesque L."/>
            <person name="Li R."/>
            <person name="Lin C.F."/>
            <person name="Lin M.F."/>
            <person name="Lindblad-Toh K."/>
            <person name="Llopart A."/>
            <person name="Long M."/>
            <person name="Low L."/>
            <person name="Lozovsky E."/>
            <person name="Lu J."/>
            <person name="Luo M."/>
            <person name="Machado C.A."/>
            <person name="Makalowski W."/>
            <person name="Marzo M."/>
            <person name="Matsuda M."/>
            <person name="Matzkin L."/>
            <person name="McAllister B."/>
            <person name="McBride C.S."/>
            <person name="McKernan B."/>
            <person name="McKernan K."/>
            <person name="Mendez-Lago M."/>
            <person name="Minx P."/>
            <person name="Mollenhauer M.U."/>
            <person name="Montooth K."/>
            <person name="Mount S.M."/>
            <person name="Mu X."/>
            <person name="Myers E."/>
            <person name="Negre B."/>
            <person name="Newfeld S."/>
            <person name="Nielsen R."/>
            <person name="Noor M.A."/>
            <person name="O'Grady P."/>
            <person name="Pachter L."/>
            <person name="Papaceit M."/>
            <person name="Parisi M.J."/>
            <person name="Parisi M."/>
            <person name="Parts L."/>
            <person name="Pedersen J.S."/>
            <person name="Pesole G."/>
            <person name="Phillippy A.M."/>
            <person name="Ponting C.P."/>
            <person name="Pop M."/>
            <person name="Porcelli D."/>
            <person name="Powell J.R."/>
            <person name="Prohaska S."/>
            <person name="Pruitt K."/>
            <person name="Puig M."/>
            <person name="Quesneville H."/>
            <person name="Ram K.R."/>
            <person name="Rand D."/>
            <person name="Rasmussen M.D."/>
            <person name="Reed L.K."/>
            <person name="Reenan R."/>
            <person name="Reily A."/>
            <person name="Remington K.A."/>
            <person name="Rieger T.T."/>
            <person name="Ritchie M.G."/>
            <person name="Robin C."/>
            <person name="Rogers Y.H."/>
            <person name="Rohde C."/>
            <person name="Rozas J."/>
            <person name="Rubenfield M.J."/>
            <person name="Ruiz A."/>
            <person name="Russo S."/>
            <person name="Salzberg S.L."/>
            <person name="Sanchez-Gracia A."/>
            <person name="Saranga D.J."/>
            <person name="Sato H."/>
            <person name="Schaeffer S.W."/>
            <person name="Schatz M.C."/>
            <person name="Schlenke T."/>
            <person name="Schwartz R."/>
            <person name="Segarra C."/>
            <person name="Singh R.S."/>
            <person name="Sirot L."/>
            <person name="Sirota M."/>
            <person name="Sisneros N.B."/>
            <person name="Smith C.D."/>
            <person name="Smith T.F."/>
            <person name="Spieth J."/>
            <person name="Stage D.E."/>
            <person name="Stark A."/>
            <person name="Stephan W."/>
            <person name="Strausberg R.L."/>
            <person name="Strempel S."/>
            <person name="Sturgill D."/>
            <person name="Sutton G."/>
            <person name="Sutton G.G."/>
            <person name="Tao W."/>
            <person name="Teichmann S."/>
            <person name="Tobari Y.N."/>
            <person name="Tomimura Y."/>
            <person name="Tsolas J.M."/>
            <person name="Valente V.L."/>
            <person name="Venter E."/>
            <person name="Venter J.C."/>
            <person name="Vicario S."/>
            <person name="Vieira F.G."/>
            <person name="Vilella A.J."/>
            <person name="Villasante A."/>
            <person name="Walenz B."/>
            <person name="Wang J."/>
            <person name="Wasserman M."/>
            <person name="Watts T."/>
            <person name="Wilson D."/>
            <person name="Wilson R.K."/>
            <person name="Wing R.A."/>
            <person name="Wolfner M.F."/>
            <person name="Wong A."/>
            <person name="Wong G.K."/>
            <person name="Wu C.I."/>
            <person name="Wu G."/>
            <person name="Yamamoto D."/>
            <person name="Yang H.P."/>
            <person name="Yang S.P."/>
            <person name="Yorke J.A."/>
            <person name="Yoshida K."/>
            <person name="Zdobnov E."/>
            <person name="Zhang P."/>
            <person name="Zhang Y."/>
            <person name="Zimin A.V."/>
            <person name="Baldwin J."/>
            <person name="Abdouelleil A."/>
            <person name="Abdulkadir J."/>
            <person name="Abebe A."/>
            <person name="Abera B."/>
            <person name="Abreu J."/>
            <person name="Acer S.C."/>
            <person name="Aftuck L."/>
            <person name="Alexander A."/>
            <person name="An P."/>
            <person name="Anderson E."/>
            <person name="Anderson S."/>
            <person name="Arachi H."/>
            <person name="Azer M."/>
            <person name="Bachantsang P."/>
            <person name="Barry A."/>
            <person name="Bayul T."/>
            <person name="Berlin A."/>
            <person name="Bessette D."/>
            <person name="Bloom T."/>
            <person name="Blye J."/>
            <person name="Boguslavskiy L."/>
            <person name="Bonnet C."/>
            <person name="Boukhgalter B."/>
            <person name="Bourzgui I."/>
            <person name="Brown A."/>
            <person name="Cahill P."/>
            <person name="Channer S."/>
            <person name="Cheshatsang Y."/>
            <person name="Chuda L."/>
            <person name="Citroen M."/>
            <person name="Collymore A."/>
            <person name="Cooke P."/>
            <person name="Costello M."/>
            <person name="D'Aco K."/>
            <person name="Daza R."/>
            <person name="De Haan G."/>
            <person name="DeGray S."/>
            <person name="DeMaso C."/>
            <person name="Dhargay N."/>
            <person name="Dooley K."/>
            <person name="Dooley E."/>
            <person name="Doricent M."/>
            <person name="Dorje P."/>
            <person name="Dorjee K."/>
            <person name="Dupes A."/>
            <person name="Elong R."/>
            <person name="Falk J."/>
            <person name="Farina A."/>
            <person name="Faro S."/>
            <person name="Ferguson D."/>
            <person name="Fisher S."/>
            <person name="Foley C.D."/>
            <person name="Franke A."/>
            <person name="Friedrich D."/>
            <person name="Gadbois L."/>
            <person name="Gearin G."/>
            <person name="Gearin C.R."/>
            <person name="Giannoukos G."/>
            <person name="Goode T."/>
            <person name="Graham J."/>
            <person name="Grandbois E."/>
            <person name="Grewal S."/>
            <person name="Gyaltsen K."/>
            <person name="Hafez N."/>
            <person name="Hagos B."/>
            <person name="Hall J."/>
            <person name="Henson C."/>
            <person name="Hollinger A."/>
            <person name="Honan T."/>
            <person name="Huard M.D."/>
            <person name="Hughes L."/>
            <person name="Hurhula B."/>
            <person name="Husby M.E."/>
            <person name="Kamat A."/>
            <person name="Kanga B."/>
            <person name="Kashin S."/>
            <person name="Khazanovich D."/>
            <person name="Kisner P."/>
            <person name="Lance K."/>
            <person name="Lara M."/>
            <person name="Lee W."/>
            <person name="Lennon N."/>
            <person name="Letendre F."/>
            <person name="LeVine R."/>
            <person name="Lipovsky A."/>
            <person name="Liu X."/>
            <person name="Liu J."/>
            <person name="Liu S."/>
            <person name="Lokyitsang T."/>
            <person name="Lokyitsang Y."/>
            <person name="Lubonja R."/>
            <person name="Lui A."/>
            <person name="MacDonald P."/>
            <person name="Magnisalis V."/>
            <person name="Maru K."/>
            <person name="Matthews C."/>
            <person name="McCusker W."/>
            <person name="McDonough S."/>
            <person name="Mehta T."/>
            <person name="Meldrim J."/>
            <person name="Meneus L."/>
            <person name="Mihai O."/>
            <person name="Mihalev A."/>
            <person name="Mihova T."/>
            <person name="Mittelman R."/>
            <person name="Mlenga V."/>
            <person name="Montmayeur A."/>
            <person name="Mulrain L."/>
            <person name="Navidi A."/>
            <person name="Naylor J."/>
            <person name="Negash T."/>
            <person name="Nguyen T."/>
            <person name="Nguyen N."/>
            <person name="Nicol R."/>
            <person name="Norbu C."/>
            <person name="Norbu N."/>
            <person name="Novod N."/>
            <person name="O'Neill B."/>
            <person name="Osman S."/>
            <person name="Markiewicz E."/>
            <person name="Oyono O.L."/>
            <person name="Patti C."/>
            <person name="Phunkhang P."/>
            <person name="Pierre F."/>
            <person name="Priest M."/>
            <person name="Raghuraman S."/>
            <person name="Rege F."/>
            <person name="Reyes R."/>
            <person name="Rise C."/>
            <person name="Rogov P."/>
            <person name="Ross K."/>
            <person name="Ryan E."/>
            <person name="Settipalli S."/>
            <person name="Shea T."/>
            <person name="Sherpa N."/>
            <person name="Shi L."/>
            <person name="Shih D."/>
            <person name="Sparrow T."/>
            <person name="Spaulding J."/>
            <person name="Stalker J."/>
            <person name="Stange-Thomann N."/>
            <person name="Stavropoulos S."/>
            <person name="Stone C."/>
            <person name="Strader C."/>
            <person name="Tesfaye S."/>
            <person name="Thomson T."/>
            <person name="Thoulutsang Y."/>
            <person name="Thoulutsang D."/>
            <person name="Topham K."/>
            <person name="Topping I."/>
            <person name="Tsamla T."/>
            <person name="Vassiliev H."/>
            <person name="Vo A."/>
            <person name="Wangchuk T."/>
            <person name="Wangdi T."/>
            <person name="Weiand M."/>
            <person name="Wilkinson J."/>
            <person name="Wilson A."/>
            <person name="Yadav S."/>
            <person name="Young G."/>
            <person name="Yu Q."/>
            <person name="Zembek L."/>
            <person name="Zhong D."/>
            <person name="Zimmer A."/>
            <person name="Zwirko Z."/>
            <person name="Jaffe D.B."/>
            <person name="Alvarez P."/>
            <person name="Brockman W."/>
            <person name="Butler J."/>
            <person name="Chin C."/>
            <person name="Gnerre S."/>
            <person name="Grabherr M."/>
            <person name="Kleber M."/>
            <person name="Mauceli E."/>
            <person name="MacCallum I."/>
        </authorList>
    </citation>
    <scope>NUCLEOTIDE SEQUENCE [LARGE SCALE GENOMIC DNA]</scope>
    <source>
        <strain evidence="7">Tucson 15010-1051.87</strain>
    </source>
</reference>
<protein>
    <submittedName>
        <fullName evidence="6">Uncharacterized protein, isoform C</fullName>
    </submittedName>
</protein>
<evidence type="ECO:0000256" key="4">
    <source>
        <dbReference type="SAM" id="MobiDB-lite"/>
    </source>
</evidence>
<feature type="region of interest" description="Disordered" evidence="4">
    <location>
        <begin position="473"/>
        <end position="493"/>
    </location>
</feature>
<dbReference type="EMBL" id="CH940662">
    <property type="protein sequence ID" value="KRF78546.1"/>
    <property type="molecule type" value="Genomic_DNA"/>
</dbReference>
<gene>
    <name evidence="6" type="primary">Dvir\GJ25679</name>
    <name evidence="6" type="ORF">Dvir_GJ25679</name>
</gene>
<evidence type="ECO:0000313" key="6">
    <source>
        <dbReference type="EMBL" id="KRF78546.1"/>
    </source>
</evidence>
<dbReference type="SUPFAM" id="SSF57850">
    <property type="entry name" value="RING/U-box"/>
    <property type="match status" value="1"/>
</dbReference>
<keyword evidence="7" id="KW-1185">Reference proteome</keyword>
<dbReference type="GO" id="GO:0008270">
    <property type="term" value="F:zinc ion binding"/>
    <property type="evidence" value="ECO:0007669"/>
    <property type="project" value="UniProtKB-KW"/>
</dbReference>
<name>A0A0Q9W0T2_DROVI</name>
<dbReference type="PROSITE" id="PS50089">
    <property type="entry name" value="ZF_RING_2"/>
    <property type="match status" value="1"/>
</dbReference>
<dbReference type="Pfam" id="PF13920">
    <property type="entry name" value="zf-C3HC4_3"/>
    <property type="match status" value="1"/>
</dbReference>
<dbReference type="InterPro" id="IPR013083">
    <property type="entry name" value="Znf_RING/FYVE/PHD"/>
</dbReference>
<accession>A0A0Q9W0T2</accession>
<dbReference type="OrthoDB" id="7846570at2759"/>
<dbReference type="Gene3D" id="3.30.40.10">
    <property type="entry name" value="Zinc/RING finger domain, C3HC4 (zinc finger)"/>
    <property type="match status" value="1"/>
</dbReference>
<evidence type="ECO:0000313" key="7">
    <source>
        <dbReference type="Proteomes" id="UP000008792"/>
    </source>
</evidence>
<dbReference type="AlphaFoldDB" id="A0A0Q9W0T2"/>
<organism evidence="6 7">
    <name type="scientific">Drosophila virilis</name>
    <name type="common">Fruit fly</name>
    <dbReference type="NCBI Taxonomy" id="7244"/>
    <lineage>
        <taxon>Eukaryota</taxon>
        <taxon>Metazoa</taxon>
        <taxon>Ecdysozoa</taxon>
        <taxon>Arthropoda</taxon>
        <taxon>Hexapoda</taxon>
        <taxon>Insecta</taxon>
        <taxon>Pterygota</taxon>
        <taxon>Neoptera</taxon>
        <taxon>Endopterygota</taxon>
        <taxon>Diptera</taxon>
        <taxon>Brachycera</taxon>
        <taxon>Muscomorpha</taxon>
        <taxon>Ephydroidea</taxon>
        <taxon>Drosophilidae</taxon>
        <taxon>Drosophila</taxon>
    </lineage>
</organism>
<evidence type="ECO:0000259" key="5">
    <source>
        <dbReference type="PROSITE" id="PS50089"/>
    </source>
</evidence>
<keyword evidence="1 3" id="KW-0479">Metal-binding</keyword>
<feature type="compositionally biased region" description="Low complexity" evidence="4">
    <location>
        <begin position="479"/>
        <end position="493"/>
    </location>
</feature>
<dbReference type="InterPro" id="IPR001841">
    <property type="entry name" value="Znf_RING"/>
</dbReference>